<dbReference type="Pfam" id="PF13354">
    <property type="entry name" value="Beta-lactamase2"/>
    <property type="match status" value="1"/>
</dbReference>
<gene>
    <name evidence="2" type="ORF">ABID14_000745</name>
</gene>
<dbReference type="InterPro" id="IPR045155">
    <property type="entry name" value="Beta-lactam_cat"/>
</dbReference>
<dbReference type="GO" id="GO:0008800">
    <property type="term" value="F:beta-lactamase activity"/>
    <property type="evidence" value="ECO:0007669"/>
    <property type="project" value="UniProtKB-EC"/>
</dbReference>
<evidence type="ECO:0000259" key="1">
    <source>
        <dbReference type="Pfam" id="PF13354"/>
    </source>
</evidence>
<proteinExistence type="predicted"/>
<comment type="caution">
    <text evidence="2">The sequence shown here is derived from an EMBL/GenBank/DDBJ whole genome shotgun (WGS) entry which is preliminary data.</text>
</comment>
<dbReference type="SUPFAM" id="SSF56601">
    <property type="entry name" value="beta-lactamase/transpeptidase-like"/>
    <property type="match status" value="1"/>
</dbReference>
<sequence>MKEYILLKNDLKNYFSNFDANISVSFYDLKEDYTFSFDGDKKMLSASMIKLLIMGAILECINDGKYNLEDNYIFADKHIVDGSGIVIDMDEGHKFSLREIIKLMIVLSDNSCTNLLIDILSMKEINSYAKKLGLKNTVLERKMMDFDAIEKGYNNYTSSNDIMNILKLIYGKKLVTEYLSDFAIEVLLSQKLNYGLKNYLSEEVKLASKSGNLDGLENDGGIFFLDKVDYILVVLVNNAKTNHLAKEIINNISKITFDFMEG</sequence>
<evidence type="ECO:0000313" key="2">
    <source>
        <dbReference type="EMBL" id="MET3617117.1"/>
    </source>
</evidence>
<dbReference type="EC" id="3.5.2.6" evidence="2"/>
<reference evidence="2 3" key="1">
    <citation type="submission" date="2024-06" db="EMBL/GenBank/DDBJ databases">
        <title>Genomic Encyclopedia of Type Strains, Phase IV (KMG-IV): sequencing the most valuable type-strain genomes for metagenomic binning, comparative biology and taxonomic classification.</title>
        <authorList>
            <person name="Goeker M."/>
        </authorList>
    </citation>
    <scope>NUCLEOTIDE SEQUENCE [LARGE SCALE GENOMIC DNA]</scope>
    <source>
        <strain evidence="2 3">DSM 21460</strain>
    </source>
</reference>
<organism evidence="2 3">
    <name type="scientific">Peptoniphilus olsenii</name>
    <dbReference type="NCBI Taxonomy" id="411570"/>
    <lineage>
        <taxon>Bacteria</taxon>
        <taxon>Bacillati</taxon>
        <taxon>Bacillota</taxon>
        <taxon>Tissierellia</taxon>
        <taxon>Tissierellales</taxon>
        <taxon>Peptoniphilaceae</taxon>
        <taxon>Peptoniphilus</taxon>
    </lineage>
</organism>
<dbReference type="Proteomes" id="UP001549162">
    <property type="component" value="Unassembled WGS sequence"/>
</dbReference>
<evidence type="ECO:0000313" key="3">
    <source>
        <dbReference type="Proteomes" id="UP001549162"/>
    </source>
</evidence>
<dbReference type="InterPro" id="IPR012338">
    <property type="entry name" value="Beta-lactam/transpept-like"/>
</dbReference>
<dbReference type="RefSeq" id="WP_354367257.1">
    <property type="nucleotide sequence ID" value="NZ_JBEPMA010000003.1"/>
</dbReference>
<keyword evidence="3" id="KW-1185">Reference proteome</keyword>
<dbReference type="InterPro" id="IPR000871">
    <property type="entry name" value="Beta-lactam_class-A"/>
</dbReference>
<accession>A0ABV2J8K8</accession>
<feature type="domain" description="Beta-lactamase class A catalytic" evidence="1">
    <location>
        <begin position="23"/>
        <end position="236"/>
    </location>
</feature>
<protein>
    <submittedName>
        <fullName evidence="2">Beta-lactamase class A</fullName>
        <ecNumber evidence="2">3.5.2.6</ecNumber>
    </submittedName>
</protein>
<keyword evidence="2" id="KW-0378">Hydrolase</keyword>
<name>A0ABV2J8K8_9FIRM</name>
<dbReference type="PANTHER" id="PTHR35333">
    <property type="entry name" value="BETA-LACTAMASE"/>
    <property type="match status" value="1"/>
</dbReference>
<dbReference type="EMBL" id="JBEPMA010000003">
    <property type="protein sequence ID" value="MET3617117.1"/>
    <property type="molecule type" value="Genomic_DNA"/>
</dbReference>
<dbReference type="PANTHER" id="PTHR35333:SF3">
    <property type="entry name" value="BETA-LACTAMASE-TYPE TRANSPEPTIDASE FOLD CONTAINING PROTEIN"/>
    <property type="match status" value="1"/>
</dbReference>
<dbReference type="Gene3D" id="3.40.710.10">
    <property type="entry name" value="DD-peptidase/beta-lactamase superfamily"/>
    <property type="match status" value="1"/>
</dbReference>